<dbReference type="EMBL" id="BIMN01000003">
    <property type="protein sequence ID" value="GCE63655.1"/>
    <property type="molecule type" value="Genomic_DNA"/>
</dbReference>
<name>A0A478FU87_9MOLU</name>
<accession>A0A478FU87</accession>
<sequence>MSFEKVAVCTGVTVLTVGGGYGISTLFTGGTPSFEVLRKDPSFAQTYNDNDVIGKLYGNYLVAPYGSRGKTNTEDKTKSNNQEWWEWSYKNWKADFDNTQTKGNLSSEFLDDKKVSSGFDVTSKTGSPKALNQVCEDVYKKNKTDITKLDSDANKQKLHDDLWKYCSFLEKRPTTVEEHAKESYGTGNEYGKTHKSKLISIDDPSNKLFWEIRNEEFFGSKESPFKGDNLVASDDSLFKDLYDSPFESRGTIKDICQKAYSFTTAEKDGKKVKQESVLKFCSLNLSSN</sequence>
<gene>
    <name evidence="1" type="ORF">MHSWG343_06550</name>
</gene>
<dbReference type="AlphaFoldDB" id="A0A478FU87"/>
<reference evidence="1 2" key="1">
    <citation type="submission" date="2019-01" db="EMBL/GenBank/DDBJ databases">
        <title>Draft genome sequences of Candidatus Mycoplasma haemohominis SWG34-3 identified from a patient with pyrexia, anemia and liver dysfunction.</title>
        <authorList>
            <person name="Sekizuka T."/>
            <person name="Hattori N."/>
            <person name="Katano H."/>
            <person name="Takuma T."/>
            <person name="Ito T."/>
            <person name="Arai N."/>
            <person name="Yanai R."/>
            <person name="Ishii S."/>
            <person name="Miura Y."/>
            <person name="Tokunaga T."/>
            <person name="Watanabe H."/>
            <person name="Nomura N."/>
            <person name="Eguchi J."/>
            <person name="Arai T."/>
            <person name="Hasegawa H."/>
            <person name="Nakamaki T."/>
            <person name="Wakita T."/>
            <person name="Niki Y."/>
            <person name="Kuroda M."/>
        </authorList>
    </citation>
    <scope>NUCLEOTIDE SEQUENCE [LARGE SCALE GENOMIC DNA]</scope>
    <source>
        <strain evidence="1">SWG34-3</strain>
    </source>
</reference>
<comment type="caution">
    <text evidence="1">The sequence shown here is derived from an EMBL/GenBank/DDBJ whole genome shotgun (WGS) entry which is preliminary data.</text>
</comment>
<proteinExistence type="predicted"/>
<protein>
    <submittedName>
        <fullName evidence="1">Uncharacterized protein</fullName>
    </submittedName>
</protein>
<evidence type="ECO:0000313" key="1">
    <source>
        <dbReference type="EMBL" id="GCE63655.1"/>
    </source>
</evidence>
<evidence type="ECO:0000313" key="2">
    <source>
        <dbReference type="Proteomes" id="UP000324831"/>
    </source>
</evidence>
<dbReference type="Proteomes" id="UP000324831">
    <property type="component" value="Unassembled WGS sequence"/>
</dbReference>
<organism evidence="1 2">
    <name type="scientific">Candidatus Mycoplasma haematohominis</name>
    <dbReference type="NCBI Taxonomy" id="1494318"/>
    <lineage>
        <taxon>Bacteria</taxon>
        <taxon>Bacillati</taxon>
        <taxon>Mycoplasmatota</taxon>
        <taxon>Mollicutes</taxon>
        <taxon>Mycoplasmataceae</taxon>
        <taxon>Mycoplasma</taxon>
    </lineage>
</organism>